<reference evidence="2" key="1">
    <citation type="journal article" date="2019" name="Int. J. Syst. Evol. Microbiol.">
        <title>The Global Catalogue of Microorganisms (GCM) 10K type strain sequencing project: providing services to taxonomists for standard genome sequencing and annotation.</title>
        <authorList>
            <consortium name="The Broad Institute Genomics Platform"/>
            <consortium name="The Broad Institute Genome Sequencing Center for Infectious Disease"/>
            <person name="Wu L."/>
            <person name="Ma J."/>
        </authorList>
    </citation>
    <scope>NUCLEOTIDE SEQUENCE [LARGE SCALE GENOMIC DNA]</scope>
    <source>
        <strain evidence="2">CGMCC 1.13666</strain>
    </source>
</reference>
<comment type="caution">
    <text evidence="1">The sequence shown here is derived from an EMBL/GenBank/DDBJ whole genome shotgun (WGS) entry which is preliminary data.</text>
</comment>
<proteinExistence type="predicted"/>
<organism evidence="1 2">
    <name type="scientific">Halomonas salifodinae</name>
    <dbReference type="NCBI Taxonomy" id="438745"/>
    <lineage>
        <taxon>Bacteria</taxon>
        <taxon>Pseudomonadati</taxon>
        <taxon>Pseudomonadota</taxon>
        <taxon>Gammaproteobacteria</taxon>
        <taxon>Oceanospirillales</taxon>
        <taxon>Halomonadaceae</taxon>
        <taxon>Halomonas</taxon>
    </lineage>
</organism>
<keyword evidence="2" id="KW-1185">Reference proteome</keyword>
<evidence type="ECO:0000313" key="1">
    <source>
        <dbReference type="EMBL" id="MFC7091912.1"/>
    </source>
</evidence>
<dbReference type="EMBL" id="JBHSZP010000049">
    <property type="protein sequence ID" value="MFC7091912.1"/>
    <property type="molecule type" value="Genomic_DNA"/>
</dbReference>
<gene>
    <name evidence="1" type="ORF">ACFQH5_20420</name>
</gene>
<sequence>MARTPLHLVHETALANPGQNASFVPAALAAANAEITILEECLEWLEADSKEAVSIRRDIEAIKRLPGYQMRRRA</sequence>
<evidence type="ECO:0000313" key="2">
    <source>
        <dbReference type="Proteomes" id="UP001596411"/>
    </source>
</evidence>
<name>A0ABW2F1H5_9GAMM</name>
<accession>A0ABW2F1H5</accession>
<dbReference type="RefSeq" id="WP_346064111.1">
    <property type="nucleotide sequence ID" value="NZ_BAAADR010000045.1"/>
</dbReference>
<dbReference type="Proteomes" id="UP001596411">
    <property type="component" value="Unassembled WGS sequence"/>
</dbReference>
<protein>
    <submittedName>
        <fullName evidence="1">Uncharacterized protein</fullName>
    </submittedName>
</protein>